<keyword evidence="1" id="KW-0732">Signal</keyword>
<feature type="chain" id="PRO_5045398066" evidence="1">
    <location>
        <begin position="23"/>
        <end position="286"/>
    </location>
</feature>
<dbReference type="Proteomes" id="UP000619761">
    <property type="component" value="Unassembled WGS sequence"/>
</dbReference>
<name>A0ABQ3ARW2_9GAMM</name>
<feature type="domain" description="Sulfatase-modifying factor enzyme-like" evidence="2">
    <location>
        <begin position="40"/>
        <end position="282"/>
    </location>
</feature>
<reference evidence="4" key="1">
    <citation type="journal article" date="2019" name="Int. J. Syst. Evol. Microbiol.">
        <title>The Global Catalogue of Microorganisms (GCM) 10K type strain sequencing project: providing services to taxonomists for standard genome sequencing and annotation.</title>
        <authorList>
            <consortium name="The Broad Institute Genomics Platform"/>
            <consortium name="The Broad Institute Genome Sequencing Center for Infectious Disease"/>
            <person name="Wu L."/>
            <person name="Ma J."/>
        </authorList>
    </citation>
    <scope>NUCLEOTIDE SEQUENCE [LARGE SCALE GENOMIC DNA]</scope>
    <source>
        <strain evidence="4">KCTC 32239</strain>
    </source>
</reference>
<comment type="caution">
    <text evidence="3">The sequence shown here is derived from an EMBL/GenBank/DDBJ whole genome shotgun (WGS) entry which is preliminary data.</text>
</comment>
<dbReference type="InterPro" id="IPR042095">
    <property type="entry name" value="SUMF_sf"/>
</dbReference>
<dbReference type="Gene3D" id="3.90.1580.10">
    <property type="entry name" value="paralog of FGE (formylglycine-generating enzyme)"/>
    <property type="match status" value="1"/>
</dbReference>
<dbReference type="PANTHER" id="PTHR23150:SF35">
    <property type="entry name" value="BLL6746 PROTEIN"/>
    <property type="match status" value="1"/>
</dbReference>
<dbReference type="PANTHER" id="PTHR23150">
    <property type="entry name" value="SULFATASE MODIFYING FACTOR 1, 2"/>
    <property type="match status" value="1"/>
</dbReference>
<evidence type="ECO:0000259" key="2">
    <source>
        <dbReference type="Pfam" id="PF03781"/>
    </source>
</evidence>
<sequence>MYKLKTLFSMFLVISASTLALADEKSPTQKEFNKIQKLAIPDMVDIPAGSFMMGDINHFIPEDPRMVRATEMEQPVHKVKIKAFRLGKYEVTFAQYDVFAEATGKTKPDDKGNGRGQQPVGNVTWWEATAYADWLSQQTGKKFRLATEAEWQYAARAGTTTEYYWGNEASHAYANYGKDECCDLFASGTDKWLHAAPVGQFPPNKFGLYDMLGNVSEFVQDCMNLNYVGAPTDGSAWTSGNCSKHVSLGGQYHNNPFMIRVAARNFHPIVPERDINFGFRIAQDIE</sequence>
<dbReference type="EMBL" id="BMYZ01000001">
    <property type="protein sequence ID" value="GGY65870.1"/>
    <property type="molecule type" value="Genomic_DNA"/>
</dbReference>
<accession>A0ABQ3ARW2</accession>
<dbReference type="InterPro" id="IPR051043">
    <property type="entry name" value="Sulfatase_Mod_Factor_Kinase"/>
</dbReference>
<evidence type="ECO:0000313" key="4">
    <source>
        <dbReference type="Proteomes" id="UP000619761"/>
    </source>
</evidence>
<dbReference type="InterPro" id="IPR005532">
    <property type="entry name" value="SUMF_dom"/>
</dbReference>
<dbReference type="InterPro" id="IPR016187">
    <property type="entry name" value="CTDL_fold"/>
</dbReference>
<gene>
    <name evidence="3" type="ORF">GCM10011613_07210</name>
</gene>
<organism evidence="3 4">
    <name type="scientific">Cellvibrio zantedeschiae</name>
    <dbReference type="NCBI Taxonomy" id="1237077"/>
    <lineage>
        <taxon>Bacteria</taxon>
        <taxon>Pseudomonadati</taxon>
        <taxon>Pseudomonadota</taxon>
        <taxon>Gammaproteobacteria</taxon>
        <taxon>Cellvibrionales</taxon>
        <taxon>Cellvibrionaceae</taxon>
        <taxon>Cellvibrio</taxon>
    </lineage>
</organism>
<dbReference type="SUPFAM" id="SSF56436">
    <property type="entry name" value="C-type lectin-like"/>
    <property type="match status" value="1"/>
</dbReference>
<dbReference type="Pfam" id="PF03781">
    <property type="entry name" value="FGE-sulfatase"/>
    <property type="match status" value="1"/>
</dbReference>
<protein>
    <submittedName>
        <fullName evidence="3">Protein 3-oxoalanine-generating enzyme family protein</fullName>
    </submittedName>
</protein>
<proteinExistence type="predicted"/>
<dbReference type="RefSeq" id="WP_189416115.1">
    <property type="nucleotide sequence ID" value="NZ_BMYZ01000001.1"/>
</dbReference>
<keyword evidence="4" id="KW-1185">Reference proteome</keyword>
<evidence type="ECO:0000256" key="1">
    <source>
        <dbReference type="SAM" id="SignalP"/>
    </source>
</evidence>
<feature type="signal peptide" evidence="1">
    <location>
        <begin position="1"/>
        <end position="22"/>
    </location>
</feature>
<evidence type="ECO:0000313" key="3">
    <source>
        <dbReference type="EMBL" id="GGY65870.1"/>
    </source>
</evidence>